<proteinExistence type="predicted"/>
<keyword evidence="3" id="KW-1185">Reference proteome</keyword>
<dbReference type="EMBL" id="JAPEUY010000014">
    <property type="protein sequence ID" value="KAJ4366460.1"/>
    <property type="molecule type" value="Genomic_DNA"/>
</dbReference>
<gene>
    <name evidence="2" type="ORF">N0V83_008096</name>
</gene>
<organism evidence="2 3">
    <name type="scientific">Neocucurbitaria cava</name>
    <dbReference type="NCBI Taxonomy" id="798079"/>
    <lineage>
        <taxon>Eukaryota</taxon>
        <taxon>Fungi</taxon>
        <taxon>Dikarya</taxon>
        <taxon>Ascomycota</taxon>
        <taxon>Pezizomycotina</taxon>
        <taxon>Dothideomycetes</taxon>
        <taxon>Pleosporomycetidae</taxon>
        <taxon>Pleosporales</taxon>
        <taxon>Pleosporineae</taxon>
        <taxon>Cucurbitariaceae</taxon>
        <taxon>Neocucurbitaria</taxon>
    </lineage>
</organism>
<protein>
    <submittedName>
        <fullName evidence="2">Uncharacterized protein</fullName>
    </submittedName>
</protein>
<name>A0A9W8Y619_9PLEO</name>
<sequence>MVTLTVSRMLMDFYSAYALQSQQSAESPYLANNLAGGQNSGAGLNGLGTLQSLGLMSPSRSNGPMGPGGNGPQDNNNHNAFSQQLP</sequence>
<dbReference type="AlphaFoldDB" id="A0A9W8Y619"/>
<evidence type="ECO:0000313" key="3">
    <source>
        <dbReference type="Proteomes" id="UP001140560"/>
    </source>
</evidence>
<feature type="region of interest" description="Disordered" evidence="1">
    <location>
        <begin position="31"/>
        <end position="86"/>
    </location>
</feature>
<dbReference type="Proteomes" id="UP001140560">
    <property type="component" value="Unassembled WGS sequence"/>
</dbReference>
<reference evidence="2" key="1">
    <citation type="submission" date="2022-10" db="EMBL/GenBank/DDBJ databases">
        <title>Tapping the CABI collections for fungal endophytes: first genome assemblies for Collariella, Neodidymelliopsis, Ascochyta clinopodiicola, Didymella pomorum, Didymosphaeria variabile, Neocosmospora piperis and Neocucurbitaria cava.</title>
        <authorList>
            <person name="Hill R."/>
        </authorList>
    </citation>
    <scope>NUCLEOTIDE SEQUENCE</scope>
    <source>
        <strain evidence="2">IMI 356814</strain>
    </source>
</reference>
<evidence type="ECO:0000256" key="1">
    <source>
        <dbReference type="SAM" id="MobiDB-lite"/>
    </source>
</evidence>
<comment type="caution">
    <text evidence="2">The sequence shown here is derived from an EMBL/GenBank/DDBJ whole genome shotgun (WGS) entry which is preliminary data.</text>
</comment>
<evidence type="ECO:0000313" key="2">
    <source>
        <dbReference type="EMBL" id="KAJ4366460.1"/>
    </source>
</evidence>
<accession>A0A9W8Y619</accession>
<feature type="compositionally biased region" description="Polar residues" evidence="1">
    <location>
        <begin position="48"/>
        <end position="61"/>
    </location>
</feature>